<evidence type="ECO:0000313" key="2">
    <source>
        <dbReference type="WBParaSite" id="RSKR_0000103400.1"/>
    </source>
</evidence>
<name>A0AC35TIJ4_9BILA</name>
<reference evidence="2" key="1">
    <citation type="submission" date="2016-11" db="UniProtKB">
        <authorList>
            <consortium name="WormBaseParasite"/>
        </authorList>
    </citation>
    <scope>IDENTIFICATION</scope>
    <source>
        <strain evidence="2">KR3021</strain>
    </source>
</reference>
<organism evidence="1 2">
    <name type="scientific">Rhabditophanes sp. KR3021</name>
    <dbReference type="NCBI Taxonomy" id="114890"/>
    <lineage>
        <taxon>Eukaryota</taxon>
        <taxon>Metazoa</taxon>
        <taxon>Ecdysozoa</taxon>
        <taxon>Nematoda</taxon>
        <taxon>Chromadorea</taxon>
        <taxon>Rhabditida</taxon>
        <taxon>Tylenchina</taxon>
        <taxon>Panagrolaimomorpha</taxon>
        <taxon>Strongyloidoidea</taxon>
        <taxon>Alloionematidae</taxon>
        <taxon>Rhabditophanes</taxon>
    </lineage>
</organism>
<protein>
    <submittedName>
        <fullName evidence="2">Uncharacterized protein</fullName>
    </submittedName>
</protein>
<proteinExistence type="predicted"/>
<dbReference type="Proteomes" id="UP000095286">
    <property type="component" value="Unplaced"/>
</dbReference>
<accession>A0AC35TIJ4</accession>
<dbReference type="WBParaSite" id="RSKR_0000103400.1">
    <property type="protein sequence ID" value="RSKR_0000103400.1"/>
    <property type="gene ID" value="RSKR_0000103400"/>
</dbReference>
<sequence>MTVDANTTVKPGCEDGSKGWGFIIALVISLALIGGSVFYCWCKTKQPVNKKDPFTATEVKDEKNKKSKKTKKTKPGNSHWTKDVTLDHLGQREKGKSPKTDKSVTKHNVSSIIPSSIDNAVTSQVLPLVYIKEIDKAKIEGNTVTLANGPSLVAGRGSGDCLPTLADVKEDEKPKVQENTQKITKNKPNVVVDGKKSVLKSPAEEVYFSCSSDFVDDSVGSSVDSSIPLNDDEFMRLVVPPMHTEIITKSSAFKKNVGTKKAGKLTGRSYYESTSKSTAPSIPKLHKKKAPAKAAVPQSSYIKQLLEKDKMEETSGNSKISLNEVSKTSLAEGSKDIAAAPQTFLPGYRGFGENNYDVENQGSYYGDNKSNVTNQGNAFNQTFIQVTSECPARQDSFFATNAQNTHHQVRRNIFSKSSQSIYGASFFGPAKVMPPPLLNIATLPGLRHKPLKMSQNSHAKKIVVKNAIPYVVRQTIMQTRQNNGDRFEVIDDMHSSTTYISKFV</sequence>
<evidence type="ECO:0000313" key="1">
    <source>
        <dbReference type="Proteomes" id="UP000095286"/>
    </source>
</evidence>